<proteinExistence type="predicted"/>
<feature type="region of interest" description="Disordered" evidence="1">
    <location>
        <begin position="69"/>
        <end position="97"/>
    </location>
</feature>
<evidence type="ECO:0000313" key="2">
    <source>
        <dbReference type="EMBL" id="KAG6484313.1"/>
    </source>
</evidence>
<protein>
    <submittedName>
        <fullName evidence="2">Uncharacterized protein</fullName>
    </submittedName>
</protein>
<reference evidence="2 3" key="1">
    <citation type="submission" date="2020-08" db="EMBL/GenBank/DDBJ databases">
        <title>Plant Genome Project.</title>
        <authorList>
            <person name="Zhang R.-G."/>
        </authorList>
    </citation>
    <scope>NUCLEOTIDE SEQUENCE [LARGE SCALE GENOMIC DNA]</scope>
    <source>
        <tissue evidence="2">Rhizome</tissue>
    </source>
</reference>
<dbReference type="EMBL" id="JACMSC010000016">
    <property type="protein sequence ID" value="KAG6484313.1"/>
    <property type="molecule type" value="Genomic_DNA"/>
</dbReference>
<name>A0A8J5FDK0_ZINOF</name>
<organism evidence="2 3">
    <name type="scientific">Zingiber officinale</name>
    <name type="common">Ginger</name>
    <name type="synonym">Amomum zingiber</name>
    <dbReference type="NCBI Taxonomy" id="94328"/>
    <lineage>
        <taxon>Eukaryota</taxon>
        <taxon>Viridiplantae</taxon>
        <taxon>Streptophyta</taxon>
        <taxon>Embryophyta</taxon>
        <taxon>Tracheophyta</taxon>
        <taxon>Spermatophyta</taxon>
        <taxon>Magnoliopsida</taxon>
        <taxon>Liliopsida</taxon>
        <taxon>Zingiberales</taxon>
        <taxon>Zingiberaceae</taxon>
        <taxon>Zingiber</taxon>
    </lineage>
</organism>
<gene>
    <name evidence="2" type="ORF">ZIOFF_061115</name>
</gene>
<sequence length="457" mass="48218">MEPLLASGLHARTRSLEVVLPAAGGYGSPSIWLLRILAKKMYSARAPHNRFGQTLVGAAIGAAVDDRRPSLPSAVSSPSSTCCDDTRSEGSSRGLSSQRYCSSISSNSVFLGMMRCSVDTQGKGFLEGIPLGVAALLLIPSSLSVATTLHPMPPDCSYCRRTTDLHPFNLPADVAAATHLPPALCHREVTTTTYLCMPSPRALTPLLCPHYVPSNSRSTSFLTGGDVRQIVPEALWPRARLLGCHGIIASAPPCLVAWLVSSAEIDLVCPWAQSVEERATRAVHARAHCVRRWHIASVVEDAVCAIGVPPVGTRVHKALASGLPIRPVLKHGPRSLTCVRVGEFGNFDGTRKLIDGSPSLRGCITGRPRSSMIGKGSRQDGSVASGKGLALRVGHEGPDPKLVGCRWIARAALAARVGRRVLAGGRIGIGSSSGGPSSGVKQLIQNCALNVKVKKFN</sequence>
<accession>A0A8J5FDK0</accession>
<evidence type="ECO:0000256" key="1">
    <source>
        <dbReference type="SAM" id="MobiDB-lite"/>
    </source>
</evidence>
<comment type="caution">
    <text evidence="2">The sequence shown here is derived from an EMBL/GenBank/DDBJ whole genome shotgun (WGS) entry which is preliminary data.</text>
</comment>
<evidence type="ECO:0000313" key="3">
    <source>
        <dbReference type="Proteomes" id="UP000734854"/>
    </source>
</evidence>
<feature type="compositionally biased region" description="Low complexity" evidence="1">
    <location>
        <begin position="70"/>
        <end position="80"/>
    </location>
</feature>
<dbReference type="AlphaFoldDB" id="A0A8J5FDK0"/>
<keyword evidence="3" id="KW-1185">Reference proteome</keyword>
<dbReference type="Proteomes" id="UP000734854">
    <property type="component" value="Unassembled WGS sequence"/>
</dbReference>